<dbReference type="PROSITE" id="PS00375">
    <property type="entry name" value="UDPGT"/>
    <property type="match status" value="1"/>
</dbReference>
<dbReference type="GO" id="GO:0015020">
    <property type="term" value="F:glucuronosyltransferase activity"/>
    <property type="evidence" value="ECO:0007669"/>
    <property type="project" value="UniProtKB-EC"/>
</dbReference>
<name>A0A8C6MKK9_MOSMO</name>
<dbReference type="Gene3D" id="3.40.50.2000">
    <property type="entry name" value="Glycogen Phosphorylase B"/>
    <property type="match status" value="2"/>
</dbReference>
<keyword evidence="2 4" id="KW-0328">Glycosyltransferase</keyword>
<keyword evidence="3 4" id="KW-0808">Transferase</keyword>
<dbReference type="CDD" id="cd03784">
    <property type="entry name" value="GT1_Gtf-like"/>
    <property type="match status" value="1"/>
</dbReference>
<comment type="catalytic activity">
    <reaction evidence="5">
        <text>glucuronate acceptor + UDP-alpha-D-glucuronate = acceptor beta-D-glucuronoside + UDP + H(+)</text>
        <dbReference type="Rhea" id="RHEA:21032"/>
        <dbReference type="ChEBI" id="CHEBI:15378"/>
        <dbReference type="ChEBI" id="CHEBI:58052"/>
        <dbReference type="ChEBI" id="CHEBI:58223"/>
        <dbReference type="ChEBI" id="CHEBI:132367"/>
        <dbReference type="ChEBI" id="CHEBI:132368"/>
        <dbReference type="EC" id="2.4.1.17"/>
    </reaction>
</comment>
<feature type="transmembrane region" description="Helical" evidence="5">
    <location>
        <begin position="456"/>
        <end position="479"/>
    </location>
</feature>
<dbReference type="InterPro" id="IPR035595">
    <property type="entry name" value="UDP_glycos_trans_CS"/>
</dbReference>
<dbReference type="FunFam" id="3.40.50.2000:FF:000134">
    <property type="entry name" value="UDP-glucuronosyltransferase 2A2 isoform X1"/>
    <property type="match status" value="1"/>
</dbReference>
<dbReference type="InterPro" id="IPR002213">
    <property type="entry name" value="UDP_glucos_trans"/>
</dbReference>
<dbReference type="Pfam" id="PF00201">
    <property type="entry name" value="UDPGT"/>
    <property type="match status" value="1"/>
</dbReference>
<dbReference type="GO" id="GO:0016020">
    <property type="term" value="C:membrane"/>
    <property type="evidence" value="ECO:0007669"/>
    <property type="project" value="UniProtKB-SubCell"/>
</dbReference>
<dbReference type="GeneTree" id="ENSGT00940000161344"/>
<organism evidence="6 7">
    <name type="scientific">Moschus moschiferus</name>
    <name type="common">Siberian musk deer</name>
    <name type="synonym">Moschus sibiricus</name>
    <dbReference type="NCBI Taxonomy" id="68415"/>
    <lineage>
        <taxon>Eukaryota</taxon>
        <taxon>Metazoa</taxon>
        <taxon>Chordata</taxon>
        <taxon>Craniata</taxon>
        <taxon>Vertebrata</taxon>
        <taxon>Euteleostomi</taxon>
        <taxon>Mammalia</taxon>
        <taxon>Eutheria</taxon>
        <taxon>Laurasiatheria</taxon>
        <taxon>Artiodactyla</taxon>
        <taxon>Ruminantia</taxon>
        <taxon>Pecora</taxon>
        <taxon>Moschidae</taxon>
        <taxon>Moschus</taxon>
    </lineage>
</organism>
<evidence type="ECO:0000256" key="2">
    <source>
        <dbReference type="ARBA" id="ARBA00022676"/>
    </source>
</evidence>
<dbReference type="SUPFAM" id="SSF53756">
    <property type="entry name" value="UDP-Glycosyltransferase/glycogen phosphorylase"/>
    <property type="match status" value="1"/>
</dbReference>
<dbReference type="InterPro" id="IPR050271">
    <property type="entry name" value="UDP-glycosyltransferase"/>
</dbReference>
<comment type="subcellular location">
    <subcellularLocation>
        <location evidence="5">Membrane</location>
        <topology evidence="5">Single-pass membrane protein</topology>
    </subcellularLocation>
</comment>
<dbReference type="Ensembl" id="ENSMMST00000032885.1">
    <property type="protein sequence ID" value="ENSMMSP00000029862.1"/>
    <property type="gene ID" value="ENSMMSG00000022288.1"/>
</dbReference>
<dbReference type="AlphaFoldDB" id="A0A8C6MKK9"/>
<dbReference type="EC" id="2.4.1.17" evidence="5"/>
<gene>
    <name evidence="6" type="primary">UGT2A2</name>
</gene>
<dbReference type="FunFam" id="3.40.50.2000:FF:000081">
    <property type="entry name" value="UDP-glucuronosyltransferase 2A2"/>
    <property type="match status" value="1"/>
</dbReference>
<keyword evidence="5" id="KW-0812">Transmembrane</keyword>
<keyword evidence="5" id="KW-1133">Transmembrane helix</keyword>
<evidence type="ECO:0000313" key="6">
    <source>
        <dbReference type="Ensembl" id="ENSMMSP00000029862.1"/>
    </source>
</evidence>
<comment type="similarity">
    <text evidence="1 4">Belongs to the UDP-glycosyltransferase family.</text>
</comment>
<accession>A0A8C6MKK9</accession>
<reference evidence="6" key="2">
    <citation type="submission" date="2025-09" db="UniProtKB">
        <authorList>
            <consortium name="Ensembl"/>
        </authorList>
    </citation>
    <scope>IDENTIFICATION</scope>
</reference>
<evidence type="ECO:0000256" key="5">
    <source>
        <dbReference type="RuleBase" id="RU362059"/>
    </source>
</evidence>
<protein>
    <recommendedName>
        <fullName evidence="5">UDP-glucuronosyltransferase</fullName>
        <ecNumber evidence="5">2.4.1.17</ecNumber>
    </recommendedName>
</protein>
<dbReference type="Proteomes" id="UP000694544">
    <property type="component" value="Unplaced"/>
</dbReference>
<dbReference type="PANTHER" id="PTHR48043">
    <property type="entry name" value="EG:EG0003.4 PROTEIN-RELATED"/>
    <property type="match status" value="1"/>
</dbReference>
<reference evidence="6" key="1">
    <citation type="submission" date="2025-08" db="UniProtKB">
        <authorList>
            <consortium name="Ensembl"/>
        </authorList>
    </citation>
    <scope>IDENTIFICATION</scope>
</reference>
<sequence length="492" mass="56235">MVSIMDVTIPKKFYHHLIFNLTLIEIVLSGNVLIWPTDGSHWLNIKMILEELNQRNHNVTVLASSATLFINSNSDSPVNFEVIPVSYKKSNIDSLIEHMIMLWIDHRPTPLTLWTFYKELGKLLDTFFRINIQICDGVLNNPKLMARLRKSRFDVLLADPVTICGDLVALKLGIPFMYTLRFSPASTVERHCGKIPAPASYVPAALSELTDQMTFGERLKNTMSYPLQDYIFQSYWGEWNSYYSKVLGRPTTLCETMGKAEIWLIRTYWDFEFPRPYLPNFEFVGGLHCKPAKPLPKVLWRYKGKKPAMLGANTRLYDWIPQNDLLGHPKAKAFITHGGTNGIYEAIYHGVPMVGVPMFADQPDNIAHMKAKGAAVEVNINTMTSADLLNALRTVINDPSYKENAMRLKRIHHDQPVKPLDRAVFWIEFVMRHKGAKHLRPAAHNLTWYQYHSLDVIGFLLACAATAVFLVTKCCLFSCRKFGKTGKKKKRE</sequence>
<evidence type="ECO:0000256" key="3">
    <source>
        <dbReference type="ARBA" id="ARBA00022679"/>
    </source>
</evidence>
<keyword evidence="7" id="KW-1185">Reference proteome</keyword>
<evidence type="ECO:0000256" key="1">
    <source>
        <dbReference type="ARBA" id="ARBA00009995"/>
    </source>
</evidence>
<dbReference type="PANTHER" id="PTHR48043:SF137">
    <property type="entry name" value="UDP-GLUCURONOSYLTRANSFERASE 2A3"/>
    <property type="match status" value="1"/>
</dbReference>
<evidence type="ECO:0000313" key="7">
    <source>
        <dbReference type="Proteomes" id="UP000694544"/>
    </source>
</evidence>
<keyword evidence="5" id="KW-0472">Membrane</keyword>
<evidence type="ECO:0000256" key="4">
    <source>
        <dbReference type="RuleBase" id="RU003718"/>
    </source>
</evidence>
<proteinExistence type="inferred from homology"/>